<keyword evidence="3 5" id="KW-1133">Transmembrane helix</keyword>
<evidence type="ECO:0000256" key="5">
    <source>
        <dbReference type="SAM" id="Phobius"/>
    </source>
</evidence>
<evidence type="ECO:0000313" key="6">
    <source>
        <dbReference type="EMBL" id="CAF4045577.1"/>
    </source>
</evidence>
<dbReference type="InterPro" id="IPR023352">
    <property type="entry name" value="MAPEG-like_dom_sf"/>
</dbReference>
<keyword evidence="4 5" id="KW-0472">Membrane</keyword>
<gene>
    <name evidence="6" type="ORF">KXQ929_LOCUS31193</name>
</gene>
<dbReference type="Pfam" id="PF01124">
    <property type="entry name" value="MAPEG"/>
    <property type="match status" value="1"/>
</dbReference>
<evidence type="ECO:0000256" key="3">
    <source>
        <dbReference type="ARBA" id="ARBA00022989"/>
    </source>
</evidence>
<protein>
    <submittedName>
        <fullName evidence="6">Uncharacterized protein</fullName>
    </submittedName>
</protein>
<dbReference type="EMBL" id="CAJOBB010003533">
    <property type="protein sequence ID" value="CAF4045577.1"/>
    <property type="molecule type" value="Genomic_DNA"/>
</dbReference>
<dbReference type="Gene3D" id="1.20.120.550">
    <property type="entry name" value="Membrane associated eicosanoid/glutathione metabolism-like domain"/>
    <property type="match status" value="1"/>
</dbReference>
<reference evidence="6" key="1">
    <citation type="submission" date="2021-02" db="EMBL/GenBank/DDBJ databases">
        <authorList>
            <person name="Nowell W R."/>
        </authorList>
    </citation>
    <scope>NUCLEOTIDE SEQUENCE</scope>
</reference>
<name>A0A819RCC5_9BILA</name>
<proteinExistence type="predicted"/>
<evidence type="ECO:0000313" key="7">
    <source>
        <dbReference type="Proteomes" id="UP000663868"/>
    </source>
</evidence>
<comment type="subcellular location">
    <subcellularLocation>
        <location evidence="1">Membrane</location>
    </subcellularLocation>
</comment>
<sequence length="157" mass="18353">MYILDSDFYEILFLLYCFLRIKSFQQRKNSIYKIPEDVNTFGAEQQQQAVDGWSLAGHIQRVLANDAEYMPYFLALLVFTFCAMTFISQYSQYFLARVLVYGILFTIGRYIHTISYLIGNIYGRILGFLITVIVLFVTSIDHVYYITKGLYNLKPNP</sequence>
<evidence type="ECO:0000256" key="1">
    <source>
        <dbReference type="ARBA" id="ARBA00004370"/>
    </source>
</evidence>
<dbReference type="AlphaFoldDB" id="A0A819RCC5"/>
<evidence type="ECO:0000256" key="4">
    <source>
        <dbReference type="ARBA" id="ARBA00023136"/>
    </source>
</evidence>
<evidence type="ECO:0000256" key="2">
    <source>
        <dbReference type="ARBA" id="ARBA00022692"/>
    </source>
</evidence>
<dbReference type="InterPro" id="IPR001129">
    <property type="entry name" value="Membr-assoc_MAPEG"/>
</dbReference>
<dbReference type="Proteomes" id="UP000663868">
    <property type="component" value="Unassembled WGS sequence"/>
</dbReference>
<dbReference type="GO" id="GO:0016020">
    <property type="term" value="C:membrane"/>
    <property type="evidence" value="ECO:0007669"/>
    <property type="project" value="UniProtKB-SubCell"/>
</dbReference>
<comment type="caution">
    <text evidence="6">The sequence shown here is derived from an EMBL/GenBank/DDBJ whole genome shotgun (WGS) entry which is preliminary data.</text>
</comment>
<organism evidence="6 7">
    <name type="scientific">Adineta steineri</name>
    <dbReference type="NCBI Taxonomy" id="433720"/>
    <lineage>
        <taxon>Eukaryota</taxon>
        <taxon>Metazoa</taxon>
        <taxon>Spiralia</taxon>
        <taxon>Gnathifera</taxon>
        <taxon>Rotifera</taxon>
        <taxon>Eurotatoria</taxon>
        <taxon>Bdelloidea</taxon>
        <taxon>Adinetida</taxon>
        <taxon>Adinetidae</taxon>
        <taxon>Adineta</taxon>
    </lineage>
</organism>
<feature type="transmembrane region" description="Helical" evidence="5">
    <location>
        <begin position="69"/>
        <end position="87"/>
    </location>
</feature>
<dbReference type="SUPFAM" id="SSF161084">
    <property type="entry name" value="MAPEG domain-like"/>
    <property type="match status" value="1"/>
</dbReference>
<accession>A0A819RCC5</accession>
<feature type="transmembrane region" description="Helical" evidence="5">
    <location>
        <begin position="99"/>
        <end position="119"/>
    </location>
</feature>
<feature type="transmembrane region" description="Helical" evidence="5">
    <location>
        <begin position="125"/>
        <end position="146"/>
    </location>
</feature>
<keyword evidence="2 5" id="KW-0812">Transmembrane</keyword>